<sequence>MKKTLLSMVALFAAVTVNAQVVLVDKTGAEVALNGWSGTVETFAATAEQCKDMKTGDVITVVAKRDASNTTQGYPQFTGIANTEGWPSIISTQLLGMNGSNLVDEFTPFDFYLTDFAVENAKKGGIAFNGDGAILQKMTWTADESGIDFTGALWIGNTKATWGGAVSAGKDAFSDAAEGKWFELAIIQEEVEGALPVPNGNIHCGGWGGIMVSNYDKDAVCGFKYKEGKAIWFQLTAEMATKLKENGVVCQGDNWTGKAMYIRDTEPNFGGTGITSVDAENSMKTSAVYNLAGQRVADNAKGILIKNGKKIIR</sequence>
<comment type="caution">
    <text evidence="1">The sequence shown here is derived from an EMBL/GenBank/DDBJ whole genome shotgun (WGS) entry which is preliminary data.</text>
</comment>
<evidence type="ECO:0000313" key="2">
    <source>
        <dbReference type="Proteomes" id="UP000308886"/>
    </source>
</evidence>
<reference evidence="1" key="1">
    <citation type="submission" date="2019-04" db="EMBL/GenBank/DDBJ databases">
        <title>Microbes associate with the intestines of laboratory mice.</title>
        <authorList>
            <person name="Navarre W."/>
            <person name="Wong E."/>
            <person name="Huang K."/>
            <person name="Tropini C."/>
            <person name="Ng K."/>
            <person name="Yu B."/>
        </authorList>
    </citation>
    <scope>NUCLEOTIDE SEQUENCE</scope>
    <source>
        <strain evidence="1">NM73_A23</strain>
    </source>
</reference>
<keyword evidence="2" id="KW-1185">Reference proteome</keyword>
<proteinExistence type="predicted"/>
<dbReference type="Proteomes" id="UP000308886">
    <property type="component" value="Unassembled WGS sequence"/>
</dbReference>
<protein>
    <submittedName>
        <fullName evidence="1">Uncharacterized protein</fullName>
    </submittedName>
</protein>
<dbReference type="EMBL" id="SRZC01000024">
    <property type="protein sequence ID" value="TGX80576.1"/>
    <property type="molecule type" value="Genomic_DNA"/>
</dbReference>
<name>A0AC61QNU5_9BACT</name>
<accession>A0AC61QNU5</accession>
<evidence type="ECO:0000313" key="1">
    <source>
        <dbReference type="EMBL" id="TGX80576.1"/>
    </source>
</evidence>
<organism evidence="1 2">
    <name type="scientific">Palleniella muris</name>
    <dbReference type="NCBI Taxonomy" id="3038145"/>
    <lineage>
        <taxon>Bacteria</taxon>
        <taxon>Pseudomonadati</taxon>
        <taxon>Bacteroidota</taxon>
        <taxon>Bacteroidia</taxon>
        <taxon>Bacteroidales</taxon>
        <taxon>Prevotellaceae</taxon>
        <taxon>Palleniella</taxon>
    </lineage>
</organism>
<gene>
    <name evidence="1" type="ORF">E5358_12450</name>
</gene>